<dbReference type="EMBL" id="CP029397">
    <property type="protein sequence ID" value="AWL28962.1"/>
    <property type="molecule type" value="Genomic_DNA"/>
</dbReference>
<gene>
    <name evidence="1" type="ORF">DJ533_10495</name>
</gene>
<evidence type="ECO:0000313" key="1">
    <source>
        <dbReference type="EMBL" id="AWL28962.1"/>
    </source>
</evidence>
<protein>
    <submittedName>
        <fullName evidence="1">Uncharacterized protein</fullName>
    </submittedName>
</protein>
<accession>A0A2S2FF63</accession>
<proteinExistence type="predicted"/>
<dbReference type="STRING" id="1871111.GCA_001704615_01164"/>
<dbReference type="AlphaFoldDB" id="A0A2S2FF63"/>
<reference evidence="1" key="1">
    <citation type="submission" date="2019-08" db="EMBL/GenBank/DDBJ databases">
        <title>The complete genome of Acinetobacter defluvii strain WCHAD010030.</title>
        <authorList>
            <person name="Hu Y."/>
            <person name="Qin J."/>
            <person name="Feng Y."/>
            <person name="Zong Z."/>
        </authorList>
    </citation>
    <scope>NUCLEOTIDE SEQUENCE</scope>
    <source>
        <strain evidence="1">WCHA30</strain>
    </source>
</reference>
<evidence type="ECO:0000313" key="2">
    <source>
        <dbReference type="Proteomes" id="UP000245977"/>
    </source>
</evidence>
<dbReference type="KEGG" id="adv:DJ533_10495"/>
<dbReference type="Proteomes" id="UP000245977">
    <property type="component" value="Chromosome"/>
</dbReference>
<sequence length="134" mass="14200">MSVVIPSLNASLAQLKALADYIDLGSSNATFVFYDDAKPTSVDINANNSAKLLVLDLQKPCVKAISENNIELFPTNAGVATKSGIAKWARLFNGEGFAVVDVDVGAGMDIVLDNHDIVIGSSVKLDVIYLSPLF</sequence>
<organism evidence="1 2">
    <name type="scientific">Acinetobacter defluvii</name>
    <dbReference type="NCBI Taxonomy" id="1871111"/>
    <lineage>
        <taxon>Bacteria</taxon>
        <taxon>Pseudomonadati</taxon>
        <taxon>Pseudomonadota</taxon>
        <taxon>Gammaproteobacteria</taxon>
        <taxon>Moraxellales</taxon>
        <taxon>Moraxellaceae</taxon>
        <taxon>Acinetobacter</taxon>
    </lineage>
</organism>
<dbReference type="RefSeq" id="WP_065995042.1">
    <property type="nucleotide sequence ID" value="NZ_CP029397.2"/>
</dbReference>
<dbReference type="OrthoDB" id="6185822at2"/>
<name>A0A2S2FF63_9GAMM</name>
<keyword evidence="2" id="KW-1185">Reference proteome</keyword>